<dbReference type="Gene3D" id="1.10.357.10">
    <property type="entry name" value="Tetracycline Repressor, domain 2"/>
    <property type="match status" value="1"/>
</dbReference>
<dbReference type="InterPro" id="IPR009057">
    <property type="entry name" value="Homeodomain-like_sf"/>
</dbReference>
<evidence type="ECO:0000259" key="3">
    <source>
        <dbReference type="PROSITE" id="PS50977"/>
    </source>
</evidence>
<dbReference type="InterPro" id="IPR001647">
    <property type="entry name" value="HTH_TetR"/>
</dbReference>
<dbReference type="PROSITE" id="PS50977">
    <property type="entry name" value="HTH_TETR_2"/>
    <property type="match status" value="1"/>
</dbReference>
<reference evidence="4 5" key="1">
    <citation type="submission" date="2023-09" db="EMBL/GenBank/DDBJ databases">
        <authorList>
            <person name="Rey-Velasco X."/>
        </authorList>
    </citation>
    <scope>NUCLEOTIDE SEQUENCE [LARGE SCALE GENOMIC DNA]</scope>
    <source>
        <strain evidence="4 5">W242</strain>
    </source>
</reference>
<dbReference type="PRINTS" id="PR00455">
    <property type="entry name" value="HTHTETR"/>
</dbReference>
<dbReference type="Pfam" id="PF00440">
    <property type="entry name" value="TetR_N"/>
    <property type="match status" value="1"/>
</dbReference>
<dbReference type="EMBL" id="JAVRHZ010000002">
    <property type="protein sequence ID" value="MDT0555313.1"/>
    <property type="molecule type" value="Genomic_DNA"/>
</dbReference>
<evidence type="ECO:0000256" key="1">
    <source>
        <dbReference type="ARBA" id="ARBA00023125"/>
    </source>
</evidence>
<dbReference type="RefSeq" id="WP_311332270.1">
    <property type="nucleotide sequence ID" value="NZ_JAVRHZ010000002.1"/>
</dbReference>
<keyword evidence="5" id="KW-1185">Reference proteome</keyword>
<dbReference type="SUPFAM" id="SSF48498">
    <property type="entry name" value="Tetracyclin repressor-like, C-terminal domain"/>
    <property type="match status" value="1"/>
</dbReference>
<protein>
    <submittedName>
        <fullName evidence="4">TetR/AcrR family transcriptional regulator</fullName>
    </submittedName>
</protein>
<sequence>MKEKIIQKAAELFITLGFKSVTMDDIATEMGISKKTIYTHFSNKTDLIKETTSYVFESISCGIDEICKTEQNPIKELYKIKKLVMVNLKDEKSSPQYQLQKYYPEVYSMLKQKHFKKMHECTLKNLQKGVKQGLYRDNIDVEFISRIYFIGVNGIKDHTLFPIENFPKTSLFEEYLEYHLRGIVTKEGLKTLNKFINQKVTQQTT</sequence>
<organism evidence="4 5">
    <name type="scientific">Patiriisocius hiemis</name>
    <dbReference type="NCBI Taxonomy" id="3075604"/>
    <lineage>
        <taxon>Bacteria</taxon>
        <taxon>Pseudomonadati</taxon>
        <taxon>Bacteroidota</taxon>
        <taxon>Flavobacteriia</taxon>
        <taxon>Flavobacteriales</taxon>
        <taxon>Flavobacteriaceae</taxon>
        <taxon>Patiriisocius</taxon>
    </lineage>
</organism>
<feature type="domain" description="HTH tetR-type" evidence="3">
    <location>
        <begin position="1"/>
        <end position="59"/>
    </location>
</feature>
<dbReference type="SUPFAM" id="SSF46689">
    <property type="entry name" value="Homeodomain-like"/>
    <property type="match status" value="1"/>
</dbReference>
<dbReference type="PANTHER" id="PTHR43479:SF11">
    <property type="entry name" value="ACREF_ENVCD OPERON REPRESSOR-RELATED"/>
    <property type="match status" value="1"/>
</dbReference>
<accession>A0ABU2YE39</accession>
<gene>
    <name evidence="4" type="ORF">RM538_04810</name>
</gene>
<name>A0ABU2YE39_9FLAO</name>
<proteinExistence type="predicted"/>
<dbReference type="InterPro" id="IPR036271">
    <property type="entry name" value="Tet_transcr_reg_TetR-rel_C_sf"/>
</dbReference>
<keyword evidence="1 2" id="KW-0238">DNA-binding</keyword>
<comment type="caution">
    <text evidence="4">The sequence shown here is derived from an EMBL/GenBank/DDBJ whole genome shotgun (WGS) entry which is preliminary data.</text>
</comment>
<evidence type="ECO:0000313" key="5">
    <source>
        <dbReference type="Proteomes" id="UP001254488"/>
    </source>
</evidence>
<dbReference type="Proteomes" id="UP001254488">
    <property type="component" value="Unassembled WGS sequence"/>
</dbReference>
<dbReference type="InterPro" id="IPR050624">
    <property type="entry name" value="HTH-type_Tx_Regulator"/>
</dbReference>
<dbReference type="PANTHER" id="PTHR43479">
    <property type="entry name" value="ACREF/ENVCD OPERON REPRESSOR-RELATED"/>
    <property type="match status" value="1"/>
</dbReference>
<evidence type="ECO:0000313" key="4">
    <source>
        <dbReference type="EMBL" id="MDT0555313.1"/>
    </source>
</evidence>
<feature type="DNA-binding region" description="H-T-H motif" evidence="2">
    <location>
        <begin position="22"/>
        <end position="41"/>
    </location>
</feature>
<evidence type="ECO:0000256" key="2">
    <source>
        <dbReference type="PROSITE-ProRule" id="PRU00335"/>
    </source>
</evidence>
<dbReference type="Gene3D" id="1.10.10.60">
    <property type="entry name" value="Homeodomain-like"/>
    <property type="match status" value="1"/>
</dbReference>